<reference evidence="9" key="2">
    <citation type="submission" date="2020-06" db="EMBL/GenBank/DDBJ databases">
        <title>Helianthus annuus Genome sequencing and assembly Release 2.</title>
        <authorList>
            <person name="Gouzy J."/>
            <person name="Langlade N."/>
            <person name="Munos S."/>
        </authorList>
    </citation>
    <scope>NUCLEOTIDE SEQUENCE</scope>
    <source>
        <tissue evidence="9">Leaves</tissue>
    </source>
</reference>
<dbReference type="InterPro" id="IPR011009">
    <property type="entry name" value="Kinase-like_dom_sf"/>
</dbReference>
<dbReference type="GO" id="GO:0005524">
    <property type="term" value="F:ATP binding"/>
    <property type="evidence" value="ECO:0007669"/>
    <property type="project" value="UniProtKB-UniRule"/>
</dbReference>
<dbReference type="InterPro" id="IPR000719">
    <property type="entry name" value="Prot_kinase_dom"/>
</dbReference>
<evidence type="ECO:0000256" key="4">
    <source>
        <dbReference type="ARBA" id="ARBA00022777"/>
    </source>
</evidence>
<dbReference type="InterPro" id="IPR017441">
    <property type="entry name" value="Protein_kinase_ATP_BS"/>
</dbReference>
<keyword evidence="10" id="KW-1185">Reference proteome</keyword>
<keyword evidence="4 9" id="KW-0418">Kinase</keyword>
<dbReference type="PANTHER" id="PTHR27002">
    <property type="entry name" value="RECEPTOR-LIKE SERINE/THREONINE-PROTEIN KINASE SD1-8"/>
    <property type="match status" value="1"/>
</dbReference>
<evidence type="ECO:0000256" key="5">
    <source>
        <dbReference type="ARBA" id="ARBA00022840"/>
    </source>
</evidence>
<reference evidence="9" key="1">
    <citation type="journal article" date="2017" name="Nature">
        <title>The sunflower genome provides insights into oil metabolism, flowering and Asterid evolution.</title>
        <authorList>
            <person name="Badouin H."/>
            <person name="Gouzy J."/>
            <person name="Grassa C.J."/>
            <person name="Murat F."/>
            <person name="Staton S.E."/>
            <person name="Cottret L."/>
            <person name="Lelandais-Briere C."/>
            <person name="Owens G.L."/>
            <person name="Carrere S."/>
            <person name="Mayjonade B."/>
            <person name="Legrand L."/>
            <person name="Gill N."/>
            <person name="Kane N.C."/>
            <person name="Bowers J.E."/>
            <person name="Hubner S."/>
            <person name="Bellec A."/>
            <person name="Berard A."/>
            <person name="Berges H."/>
            <person name="Blanchet N."/>
            <person name="Boniface M.C."/>
            <person name="Brunel D."/>
            <person name="Catrice O."/>
            <person name="Chaidir N."/>
            <person name="Claudel C."/>
            <person name="Donnadieu C."/>
            <person name="Faraut T."/>
            <person name="Fievet G."/>
            <person name="Helmstetter N."/>
            <person name="King M."/>
            <person name="Knapp S.J."/>
            <person name="Lai Z."/>
            <person name="Le Paslier M.C."/>
            <person name="Lippi Y."/>
            <person name="Lorenzon L."/>
            <person name="Mandel J.R."/>
            <person name="Marage G."/>
            <person name="Marchand G."/>
            <person name="Marquand E."/>
            <person name="Bret-Mestries E."/>
            <person name="Morien E."/>
            <person name="Nambeesan S."/>
            <person name="Nguyen T."/>
            <person name="Pegot-Espagnet P."/>
            <person name="Pouilly N."/>
            <person name="Raftis F."/>
            <person name="Sallet E."/>
            <person name="Schiex T."/>
            <person name="Thomas J."/>
            <person name="Vandecasteele C."/>
            <person name="Vares D."/>
            <person name="Vear F."/>
            <person name="Vautrin S."/>
            <person name="Crespi M."/>
            <person name="Mangin B."/>
            <person name="Burke J.M."/>
            <person name="Salse J."/>
            <person name="Munos S."/>
            <person name="Vincourt P."/>
            <person name="Rieseberg L.H."/>
            <person name="Langlade N.B."/>
        </authorList>
    </citation>
    <scope>NUCLEOTIDE SEQUENCE</scope>
    <source>
        <tissue evidence="9">Leaves</tissue>
    </source>
</reference>
<evidence type="ECO:0000256" key="2">
    <source>
        <dbReference type="ARBA" id="ARBA00022679"/>
    </source>
</evidence>
<keyword evidence="2 9" id="KW-0808">Transferase</keyword>
<evidence type="ECO:0000313" key="9">
    <source>
        <dbReference type="EMBL" id="KAF5770725.1"/>
    </source>
</evidence>
<keyword evidence="1 9" id="KW-0723">Serine/threonine-protein kinase</keyword>
<gene>
    <name evidence="9" type="ORF">HanXRQr2_Chr14g0662681</name>
</gene>
<dbReference type="SUPFAM" id="SSF56112">
    <property type="entry name" value="Protein kinase-like (PK-like)"/>
    <property type="match status" value="1"/>
</dbReference>
<keyword evidence="3 6" id="KW-0547">Nucleotide-binding</keyword>
<dbReference type="AlphaFoldDB" id="A0A9K3H879"/>
<protein>
    <submittedName>
        <fullName evidence="9">Non-specific serine/threonine protein kinase</fullName>
        <ecNumber evidence="9">2.7.11.1</ecNumber>
    </submittedName>
</protein>
<organism evidence="9 10">
    <name type="scientific">Helianthus annuus</name>
    <name type="common">Common sunflower</name>
    <dbReference type="NCBI Taxonomy" id="4232"/>
    <lineage>
        <taxon>Eukaryota</taxon>
        <taxon>Viridiplantae</taxon>
        <taxon>Streptophyta</taxon>
        <taxon>Embryophyta</taxon>
        <taxon>Tracheophyta</taxon>
        <taxon>Spermatophyta</taxon>
        <taxon>Magnoliopsida</taxon>
        <taxon>eudicotyledons</taxon>
        <taxon>Gunneridae</taxon>
        <taxon>Pentapetalae</taxon>
        <taxon>asterids</taxon>
        <taxon>campanulids</taxon>
        <taxon>Asterales</taxon>
        <taxon>Asteraceae</taxon>
        <taxon>Asteroideae</taxon>
        <taxon>Heliantheae alliance</taxon>
        <taxon>Heliantheae</taxon>
        <taxon>Helianthus</taxon>
    </lineage>
</organism>
<dbReference type="Gramene" id="mRNA:HanXRQr2_Chr14g0662681">
    <property type="protein sequence ID" value="mRNA:HanXRQr2_Chr14g0662681"/>
    <property type="gene ID" value="HanXRQr2_Chr14g0662681"/>
</dbReference>
<dbReference type="PANTHER" id="PTHR27002:SF932">
    <property type="entry name" value="RECEPTOR-LIKE SERINE_THREONINE-PROTEIN KINASE"/>
    <property type="match status" value="1"/>
</dbReference>
<evidence type="ECO:0000256" key="1">
    <source>
        <dbReference type="ARBA" id="ARBA00022527"/>
    </source>
</evidence>
<evidence type="ECO:0000313" key="10">
    <source>
        <dbReference type="Proteomes" id="UP000215914"/>
    </source>
</evidence>
<feature type="domain" description="Protein kinase" evidence="8">
    <location>
        <begin position="102"/>
        <end position="148"/>
    </location>
</feature>
<feature type="transmembrane region" description="Helical" evidence="7">
    <location>
        <begin position="41"/>
        <end position="63"/>
    </location>
</feature>
<evidence type="ECO:0000256" key="3">
    <source>
        <dbReference type="ARBA" id="ARBA00022741"/>
    </source>
</evidence>
<dbReference type="EMBL" id="MNCJ02000329">
    <property type="protein sequence ID" value="KAF5770725.1"/>
    <property type="molecule type" value="Genomic_DNA"/>
</dbReference>
<keyword evidence="5 6" id="KW-0067">ATP-binding</keyword>
<keyword evidence="7" id="KW-0812">Transmembrane</keyword>
<dbReference type="Proteomes" id="UP000215914">
    <property type="component" value="Unassembled WGS sequence"/>
</dbReference>
<name>A0A9K3H879_HELAN</name>
<evidence type="ECO:0000256" key="7">
    <source>
        <dbReference type="SAM" id="Phobius"/>
    </source>
</evidence>
<dbReference type="Gene3D" id="3.30.200.20">
    <property type="entry name" value="Phosphorylase Kinase, domain 1"/>
    <property type="match status" value="1"/>
</dbReference>
<feature type="binding site" evidence="6">
    <location>
        <position position="130"/>
    </location>
    <ligand>
        <name>ATP</name>
        <dbReference type="ChEBI" id="CHEBI:30616"/>
    </ligand>
</feature>
<accession>A0A9K3H879</accession>
<evidence type="ECO:0000256" key="6">
    <source>
        <dbReference type="PROSITE-ProRule" id="PRU10141"/>
    </source>
</evidence>
<dbReference type="PROSITE" id="PS50011">
    <property type="entry name" value="PROTEIN_KINASE_DOM"/>
    <property type="match status" value="1"/>
</dbReference>
<dbReference type="PROSITE" id="PS00107">
    <property type="entry name" value="PROTEIN_KINASE_ATP"/>
    <property type="match status" value="1"/>
</dbReference>
<keyword evidence="7" id="KW-1133">Transmembrane helix</keyword>
<comment type="caution">
    <text evidence="9">The sequence shown here is derived from an EMBL/GenBank/DDBJ whole genome shotgun (WGS) entry which is preliminary data.</text>
</comment>
<keyword evidence="7" id="KW-0472">Membrane</keyword>
<dbReference type="EC" id="2.7.11.1" evidence="9"/>
<proteinExistence type="predicted"/>
<sequence>MWLSELVDIREAELGDGSGQDIYIKISNSTILTRDEKKSHLIVTLPIVFVVVLITFALILYAWRKKKKPHDKGEAFINDDGNQDLELPIFSLDKIAKATDNFSINNKLGEGGFGEVYKGVLEEGGEIAVKRLSKTSRQGLVEFQNEAM</sequence>
<evidence type="ECO:0000259" key="8">
    <source>
        <dbReference type="PROSITE" id="PS50011"/>
    </source>
</evidence>
<dbReference type="GO" id="GO:0004674">
    <property type="term" value="F:protein serine/threonine kinase activity"/>
    <property type="evidence" value="ECO:0007669"/>
    <property type="project" value="UniProtKB-KW"/>
</dbReference>